<sequence length="49" mass="5977">MQFTWATYREAGFTKCKYLANSVILLPEITLRHLHDRTQNRIYRNVIFF</sequence>
<organism evidence="1">
    <name type="scientific">Anguilla anguilla</name>
    <name type="common">European freshwater eel</name>
    <name type="synonym">Muraena anguilla</name>
    <dbReference type="NCBI Taxonomy" id="7936"/>
    <lineage>
        <taxon>Eukaryota</taxon>
        <taxon>Metazoa</taxon>
        <taxon>Chordata</taxon>
        <taxon>Craniata</taxon>
        <taxon>Vertebrata</taxon>
        <taxon>Euteleostomi</taxon>
        <taxon>Actinopterygii</taxon>
        <taxon>Neopterygii</taxon>
        <taxon>Teleostei</taxon>
        <taxon>Anguilliformes</taxon>
        <taxon>Anguillidae</taxon>
        <taxon>Anguilla</taxon>
    </lineage>
</organism>
<proteinExistence type="predicted"/>
<evidence type="ECO:0000313" key="1">
    <source>
        <dbReference type="EMBL" id="JAH20735.1"/>
    </source>
</evidence>
<reference evidence="1" key="2">
    <citation type="journal article" date="2015" name="Fish Shellfish Immunol.">
        <title>Early steps in the European eel (Anguilla anguilla)-Vibrio vulnificus interaction in the gills: Role of the RtxA13 toxin.</title>
        <authorList>
            <person name="Callol A."/>
            <person name="Pajuelo D."/>
            <person name="Ebbesson L."/>
            <person name="Teles M."/>
            <person name="MacKenzie S."/>
            <person name="Amaro C."/>
        </authorList>
    </citation>
    <scope>NUCLEOTIDE SEQUENCE</scope>
</reference>
<dbReference type="AlphaFoldDB" id="A0A0E9QWZ4"/>
<dbReference type="EMBL" id="GBXM01087842">
    <property type="protein sequence ID" value="JAH20735.1"/>
    <property type="molecule type" value="Transcribed_RNA"/>
</dbReference>
<accession>A0A0E9QWZ4</accession>
<name>A0A0E9QWZ4_ANGAN</name>
<protein>
    <submittedName>
        <fullName evidence="1">Uncharacterized protein</fullName>
    </submittedName>
</protein>
<reference evidence="1" key="1">
    <citation type="submission" date="2014-11" db="EMBL/GenBank/DDBJ databases">
        <authorList>
            <person name="Amaro Gonzalez C."/>
        </authorList>
    </citation>
    <scope>NUCLEOTIDE SEQUENCE</scope>
</reference>